<name>A0ACC2I0Q4_9PEZI</name>
<reference evidence="1" key="1">
    <citation type="submission" date="2022-11" db="EMBL/GenBank/DDBJ databases">
        <title>Genome Sequence of Nemania bipapillata.</title>
        <authorList>
            <person name="Buettner E."/>
        </authorList>
    </citation>
    <scope>NUCLEOTIDE SEQUENCE</scope>
    <source>
        <strain evidence="1">CP14</strain>
    </source>
</reference>
<organism evidence="1 2">
    <name type="scientific">Nemania bipapillata</name>
    <dbReference type="NCBI Taxonomy" id="110536"/>
    <lineage>
        <taxon>Eukaryota</taxon>
        <taxon>Fungi</taxon>
        <taxon>Dikarya</taxon>
        <taxon>Ascomycota</taxon>
        <taxon>Pezizomycotina</taxon>
        <taxon>Sordariomycetes</taxon>
        <taxon>Xylariomycetidae</taxon>
        <taxon>Xylariales</taxon>
        <taxon>Xylariaceae</taxon>
        <taxon>Nemania</taxon>
    </lineage>
</organism>
<evidence type="ECO:0000313" key="2">
    <source>
        <dbReference type="Proteomes" id="UP001153334"/>
    </source>
</evidence>
<evidence type="ECO:0000313" key="1">
    <source>
        <dbReference type="EMBL" id="KAJ8108835.1"/>
    </source>
</evidence>
<keyword evidence="2" id="KW-1185">Reference proteome</keyword>
<protein>
    <submittedName>
        <fullName evidence="1">Uncharacterized protein</fullName>
    </submittedName>
</protein>
<gene>
    <name evidence="1" type="ORF">ONZ43_g6305</name>
</gene>
<sequence length="75" mass="7793">MIEGGGAVINSLLGENADLVDSVIVTIAPVWLGEGGVVVSPPRTTRGADRPVARLSDTKWVPLGEDVVLCGRIAR</sequence>
<comment type="caution">
    <text evidence="1">The sequence shown here is derived from an EMBL/GenBank/DDBJ whole genome shotgun (WGS) entry which is preliminary data.</text>
</comment>
<proteinExistence type="predicted"/>
<dbReference type="Proteomes" id="UP001153334">
    <property type="component" value="Unassembled WGS sequence"/>
</dbReference>
<dbReference type="EMBL" id="JAPESX010002203">
    <property type="protein sequence ID" value="KAJ8108835.1"/>
    <property type="molecule type" value="Genomic_DNA"/>
</dbReference>
<accession>A0ACC2I0Q4</accession>